<protein>
    <submittedName>
        <fullName evidence="2">Uncharacterized protein</fullName>
    </submittedName>
</protein>
<feature type="region of interest" description="Disordered" evidence="1">
    <location>
        <begin position="18"/>
        <end position="51"/>
    </location>
</feature>
<dbReference type="HOGENOM" id="CLU_115607_0_0_1"/>
<dbReference type="AlphaFoldDB" id="A0A0E0F569"/>
<reference evidence="2" key="1">
    <citation type="submission" date="2015-04" db="UniProtKB">
        <authorList>
            <consortium name="EnsemblPlants"/>
        </authorList>
    </citation>
    <scope>IDENTIFICATION</scope>
</reference>
<name>A0A0E0F569_9ORYZ</name>
<sequence length="117" mass="11727">MEEAVPGVQICASPASWRSDPAASAVGGGGEGGVGGVGSREVGGGADGGGGIGGGPLARAEVKVRLQASPVTSYLWRVAAGCLTDHIIPYDPSKVMVISDHFVCPSQVSHQRCKDLV</sequence>
<dbReference type="Proteomes" id="UP000008021">
    <property type="component" value="Chromosome 11"/>
</dbReference>
<organism evidence="2">
    <name type="scientific">Oryza meridionalis</name>
    <dbReference type="NCBI Taxonomy" id="40149"/>
    <lineage>
        <taxon>Eukaryota</taxon>
        <taxon>Viridiplantae</taxon>
        <taxon>Streptophyta</taxon>
        <taxon>Embryophyta</taxon>
        <taxon>Tracheophyta</taxon>
        <taxon>Spermatophyta</taxon>
        <taxon>Magnoliopsida</taxon>
        <taxon>Liliopsida</taxon>
        <taxon>Poales</taxon>
        <taxon>Poaceae</taxon>
        <taxon>BOP clade</taxon>
        <taxon>Oryzoideae</taxon>
        <taxon>Oryzeae</taxon>
        <taxon>Oryzinae</taxon>
        <taxon>Oryza</taxon>
    </lineage>
</organism>
<reference evidence="2" key="2">
    <citation type="submission" date="2018-05" db="EMBL/GenBank/DDBJ databases">
        <title>OmerRS3 (Oryza meridionalis Reference Sequence Version 3).</title>
        <authorList>
            <person name="Zhang J."/>
            <person name="Kudrna D."/>
            <person name="Lee S."/>
            <person name="Talag J."/>
            <person name="Welchert J."/>
            <person name="Wing R.A."/>
        </authorList>
    </citation>
    <scope>NUCLEOTIDE SEQUENCE [LARGE SCALE GENOMIC DNA]</scope>
    <source>
        <strain evidence="2">cv. OR44</strain>
    </source>
</reference>
<dbReference type="Gramene" id="OMERI11G09700.1">
    <property type="protein sequence ID" value="OMERI11G09700.1"/>
    <property type="gene ID" value="OMERI11G09700"/>
</dbReference>
<proteinExistence type="predicted"/>
<evidence type="ECO:0000313" key="3">
    <source>
        <dbReference type="Proteomes" id="UP000008021"/>
    </source>
</evidence>
<evidence type="ECO:0000313" key="2">
    <source>
        <dbReference type="EnsemblPlants" id="OMERI11G09700.1"/>
    </source>
</evidence>
<keyword evidence="3" id="KW-1185">Reference proteome</keyword>
<accession>A0A0E0F569</accession>
<feature type="compositionally biased region" description="Gly residues" evidence="1">
    <location>
        <begin position="26"/>
        <end position="51"/>
    </location>
</feature>
<evidence type="ECO:0000256" key="1">
    <source>
        <dbReference type="SAM" id="MobiDB-lite"/>
    </source>
</evidence>
<dbReference type="EnsemblPlants" id="OMERI11G09700.1">
    <property type="protein sequence ID" value="OMERI11G09700.1"/>
    <property type="gene ID" value="OMERI11G09700"/>
</dbReference>